<dbReference type="SUPFAM" id="SSF51735">
    <property type="entry name" value="NAD(P)-binding Rossmann-fold domains"/>
    <property type="match status" value="1"/>
</dbReference>
<dbReference type="Gene3D" id="3.40.50.720">
    <property type="entry name" value="NAD(P)-binding Rossmann-like Domain"/>
    <property type="match status" value="1"/>
</dbReference>
<dbReference type="Pfam" id="PF08240">
    <property type="entry name" value="ADH_N"/>
    <property type="match status" value="1"/>
</dbReference>
<dbReference type="Proteomes" id="UP001602245">
    <property type="component" value="Unassembled WGS sequence"/>
</dbReference>
<gene>
    <name evidence="2" type="ORF">ACFY35_47915</name>
</gene>
<keyword evidence="3" id="KW-1185">Reference proteome</keyword>
<accession>A0ABW6WVB8</accession>
<feature type="domain" description="Enoyl reductase (ER)" evidence="1">
    <location>
        <begin position="10"/>
        <end position="325"/>
    </location>
</feature>
<evidence type="ECO:0000313" key="2">
    <source>
        <dbReference type="EMBL" id="MFF5297208.1"/>
    </source>
</evidence>
<dbReference type="EMBL" id="JBIAZU010000010">
    <property type="protein sequence ID" value="MFF5297208.1"/>
    <property type="molecule type" value="Genomic_DNA"/>
</dbReference>
<reference evidence="2 3" key="1">
    <citation type="submission" date="2024-10" db="EMBL/GenBank/DDBJ databases">
        <title>The Natural Products Discovery Center: Release of the First 8490 Sequenced Strains for Exploring Actinobacteria Biosynthetic Diversity.</title>
        <authorList>
            <person name="Kalkreuter E."/>
            <person name="Kautsar S.A."/>
            <person name="Yang D."/>
            <person name="Bader C.D."/>
            <person name="Teijaro C.N."/>
            <person name="Fluegel L."/>
            <person name="Davis C.M."/>
            <person name="Simpson J.R."/>
            <person name="Lauterbach L."/>
            <person name="Steele A.D."/>
            <person name="Gui C."/>
            <person name="Meng S."/>
            <person name="Li G."/>
            <person name="Viehrig K."/>
            <person name="Ye F."/>
            <person name="Su P."/>
            <person name="Kiefer A.F."/>
            <person name="Nichols A."/>
            <person name="Cepeda A.J."/>
            <person name="Yan W."/>
            <person name="Fan B."/>
            <person name="Jiang Y."/>
            <person name="Adhikari A."/>
            <person name="Zheng C.-J."/>
            <person name="Schuster L."/>
            <person name="Cowan T.M."/>
            <person name="Smanski M.J."/>
            <person name="Chevrette M.G."/>
            <person name="De Carvalho L.P.S."/>
            <person name="Shen B."/>
        </authorList>
    </citation>
    <scope>NUCLEOTIDE SEQUENCE [LARGE SCALE GENOMIC DNA]</scope>
    <source>
        <strain evidence="2 3">NPDC000087</strain>
    </source>
</reference>
<protein>
    <submittedName>
        <fullName evidence="2">Zinc-binding alcohol dehydrogenase family protein</fullName>
    </submittedName>
</protein>
<name>A0ABW6WVB8_9ACTN</name>
<dbReference type="SMART" id="SM00829">
    <property type="entry name" value="PKS_ER"/>
    <property type="match status" value="1"/>
</dbReference>
<comment type="caution">
    <text evidence="2">The sequence shown here is derived from an EMBL/GenBank/DDBJ whole genome shotgun (WGS) entry which is preliminary data.</text>
</comment>
<sequence>MKAVQVIGFGDPASLALADLPDPTPGPGQLTIDVTHAAVGLVDVFFRQGVFSDRPGMPQPPFIPGLEVAGTVRELGDGVTGFRVGEKVVSMSGSGGTGGYASVYLALAPLVVSTEGYDLDPALAVSIVPNAAMAHIALTRVAHLTEGESVLVHGALGGFSAAFPGMARQLGASRVVGSVRSSKLNAASTTKLPYDKIVDSAELRDALGGEKFDVIVDPVGGEVRTQSLDLLAAGGRLLVVGNAGGDWTHQIGSNRLWLGSITVSGFNAGAYLPTHPQLVRPALEAALKAVAAGLGDTEVDVLPFAEAAIAHERMENRTVNGRIVLTPA</sequence>
<dbReference type="PANTHER" id="PTHR43677">
    <property type="entry name" value="SHORT-CHAIN DEHYDROGENASE/REDUCTASE"/>
    <property type="match status" value="1"/>
</dbReference>
<evidence type="ECO:0000313" key="3">
    <source>
        <dbReference type="Proteomes" id="UP001602245"/>
    </source>
</evidence>
<dbReference type="InterPro" id="IPR051397">
    <property type="entry name" value="Zn-ADH-like_protein"/>
</dbReference>
<dbReference type="InterPro" id="IPR013154">
    <property type="entry name" value="ADH-like_N"/>
</dbReference>
<dbReference type="InterPro" id="IPR020843">
    <property type="entry name" value="ER"/>
</dbReference>
<dbReference type="Gene3D" id="3.90.180.10">
    <property type="entry name" value="Medium-chain alcohol dehydrogenases, catalytic domain"/>
    <property type="match status" value="1"/>
</dbReference>
<evidence type="ECO:0000259" key="1">
    <source>
        <dbReference type="SMART" id="SM00829"/>
    </source>
</evidence>
<dbReference type="SUPFAM" id="SSF50129">
    <property type="entry name" value="GroES-like"/>
    <property type="match status" value="1"/>
</dbReference>
<dbReference type="InterPro" id="IPR011032">
    <property type="entry name" value="GroES-like_sf"/>
</dbReference>
<dbReference type="InterPro" id="IPR036291">
    <property type="entry name" value="NAD(P)-bd_dom_sf"/>
</dbReference>
<dbReference type="RefSeq" id="WP_020514087.1">
    <property type="nucleotide sequence ID" value="NZ_JBIAZU010000010.1"/>
</dbReference>
<organism evidence="2 3">
    <name type="scientific">Paractinoplanes globisporus</name>
    <dbReference type="NCBI Taxonomy" id="113565"/>
    <lineage>
        <taxon>Bacteria</taxon>
        <taxon>Bacillati</taxon>
        <taxon>Actinomycetota</taxon>
        <taxon>Actinomycetes</taxon>
        <taxon>Micromonosporales</taxon>
        <taxon>Micromonosporaceae</taxon>
        <taxon>Paractinoplanes</taxon>
    </lineage>
</organism>
<dbReference type="PANTHER" id="PTHR43677:SF4">
    <property type="entry name" value="QUINONE OXIDOREDUCTASE-LIKE PROTEIN 2"/>
    <property type="match status" value="1"/>
</dbReference>
<dbReference type="Pfam" id="PF13602">
    <property type="entry name" value="ADH_zinc_N_2"/>
    <property type="match status" value="1"/>
</dbReference>
<proteinExistence type="predicted"/>